<dbReference type="Pfam" id="PF01207">
    <property type="entry name" value="Dus"/>
    <property type="match status" value="1"/>
</dbReference>
<accession>A0A2J0LQ75</accession>
<dbReference type="InterPro" id="IPR035587">
    <property type="entry name" value="DUS-like_FMN-bd"/>
</dbReference>
<evidence type="ECO:0000256" key="3">
    <source>
        <dbReference type="ARBA" id="ARBA00022630"/>
    </source>
</evidence>
<keyword evidence="6" id="KW-0521">NADP</keyword>
<evidence type="ECO:0000256" key="5">
    <source>
        <dbReference type="ARBA" id="ARBA00022694"/>
    </source>
</evidence>
<dbReference type="Gene3D" id="3.20.20.70">
    <property type="entry name" value="Aldolase class I"/>
    <property type="match status" value="1"/>
</dbReference>
<comment type="catalytic activity">
    <reaction evidence="9">
        <text>a 5,6-dihydrouridine in tRNA + NADP(+) = a uridine in tRNA + NADPH + H(+)</text>
        <dbReference type="Rhea" id="RHEA:23624"/>
        <dbReference type="Rhea" id="RHEA-COMP:13339"/>
        <dbReference type="Rhea" id="RHEA-COMP:13887"/>
        <dbReference type="ChEBI" id="CHEBI:15378"/>
        <dbReference type="ChEBI" id="CHEBI:57783"/>
        <dbReference type="ChEBI" id="CHEBI:58349"/>
        <dbReference type="ChEBI" id="CHEBI:65315"/>
        <dbReference type="ChEBI" id="CHEBI:74443"/>
    </reaction>
</comment>
<evidence type="ECO:0000256" key="10">
    <source>
        <dbReference type="ARBA" id="ARBA00048802"/>
    </source>
</evidence>
<keyword evidence="8 11" id="KW-0560">Oxidoreductase</keyword>
<dbReference type="Gene3D" id="1.10.1200.80">
    <property type="entry name" value="Putative flavin oxidoreducatase, domain 2"/>
    <property type="match status" value="1"/>
</dbReference>
<feature type="binding site" evidence="13">
    <location>
        <position position="136"/>
    </location>
    <ligand>
        <name>FMN</name>
        <dbReference type="ChEBI" id="CHEBI:58210"/>
    </ligand>
</feature>
<protein>
    <recommendedName>
        <fullName evidence="11">tRNA-dihydrouridine synthase</fullName>
        <ecNumber evidence="11">1.3.1.-</ecNumber>
    </recommendedName>
</protein>
<evidence type="ECO:0000256" key="4">
    <source>
        <dbReference type="ARBA" id="ARBA00022643"/>
    </source>
</evidence>
<evidence type="ECO:0000256" key="7">
    <source>
        <dbReference type="ARBA" id="ARBA00022884"/>
    </source>
</evidence>
<dbReference type="InterPro" id="IPR001269">
    <property type="entry name" value="DUS_fam"/>
</dbReference>
<feature type="active site" description="Proton donor" evidence="12">
    <location>
        <position position="97"/>
    </location>
</feature>
<proteinExistence type="inferred from homology"/>
<feature type="binding site" evidence="13">
    <location>
        <begin position="222"/>
        <end position="223"/>
    </location>
    <ligand>
        <name>FMN</name>
        <dbReference type="ChEBI" id="CHEBI:58210"/>
    </ligand>
</feature>
<keyword evidence="2" id="KW-0820">tRNA-binding</keyword>
<dbReference type="PANTHER" id="PTHR45846">
    <property type="entry name" value="TRNA-DIHYDROURIDINE(47) SYNTHASE [NAD(P)(+)]-LIKE"/>
    <property type="match status" value="1"/>
</dbReference>
<dbReference type="SUPFAM" id="SSF51395">
    <property type="entry name" value="FMN-linked oxidoreductases"/>
    <property type="match status" value="1"/>
</dbReference>
<evidence type="ECO:0000256" key="11">
    <source>
        <dbReference type="PIRNR" id="PIRNR006621"/>
    </source>
</evidence>
<evidence type="ECO:0000256" key="6">
    <source>
        <dbReference type="ARBA" id="ARBA00022857"/>
    </source>
</evidence>
<comment type="caution">
    <text evidence="15">The sequence shown here is derived from an EMBL/GenBank/DDBJ whole genome shotgun (WGS) entry which is preliminary data.</text>
</comment>
<keyword evidence="5 11" id="KW-0819">tRNA processing</keyword>
<dbReference type="NCBIfam" id="TIGR00737">
    <property type="entry name" value="nifR3_yhdG"/>
    <property type="match status" value="1"/>
</dbReference>
<comment type="function">
    <text evidence="1 11">Catalyzes the synthesis of 5,6-dihydrouridine (D), a modified base found in the D-loop of most tRNAs, via the reduction of the C5-C6 double bond in target uridines.</text>
</comment>
<keyword evidence="3 11" id="KW-0285">Flavoprotein</keyword>
<comment type="cofactor">
    <cofactor evidence="11 13">
        <name>FMN</name>
        <dbReference type="ChEBI" id="CHEBI:58210"/>
    </cofactor>
</comment>
<evidence type="ECO:0000256" key="13">
    <source>
        <dbReference type="PIRSR" id="PIRSR006621-2"/>
    </source>
</evidence>
<feature type="domain" description="DUS-like FMN-binding" evidence="14">
    <location>
        <begin position="10"/>
        <end position="312"/>
    </location>
</feature>
<dbReference type="GO" id="GO:0000049">
    <property type="term" value="F:tRNA binding"/>
    <property type="evidence" value="ECO:0007669"/>
    <property type="project" value="UniProtKB-KW"/>
</dbReference>
<comment type="catalytic activity">
    <reaction evidence="10">
        <text>a 5,6-dihydrouridine in tRNA + NAD(+) = a uridine in tRNA + NADH + H(+)</text>
        <dbReference type="Rhea" id="RHEA:54452"/>
        <dbReference type="Rhea" id="RHEA-COMP:13339"/>
        <dbReference type="Rhea" id="RHEA-COMP:13887"/>
        <dbReference type="ChEBI" id="CHEBI:15378"/>
        <dbReference type="ChEBI" id="CHEBI:57540"/>
        <dbReference type="ChEBI" id="CHEBI:57945"/>
        <dbReference type="ChEBI" id="CHEBI:65315"/>
        <dbReference type="ChEBI" id="CHEBI:74443"/>
    </reaction>
</comment>
<evidence type="ECO:0000256" key="8">
    <source>
        <dbReference type="ARBA" id="ARBA00023002"/>
    </source>
</evidence>
<dbReference type="InterPro" id="IPR024036">
    <property type="entry name" value="tRNA-dHydroUridine_Synthase_C"/>
</dbReference>
<evidence type="ECO:0000256" key="9">
    <source>
        <dbReference type="ARBA" id="ARBA00048205"/>
    </source>
</evidence>
<gene>
    <name evidence="15" type="ORF">COW11_05510</name>
</gene>
<dbReference type="EC" id="1.3.1.-" evidence="11"/>
<dbReference type="EMBL" id="PFGP01000125">
    <property type="protein sequence ID" value="PIW65987.1"/>
    <property type="molecule type" value="Genomic_DNA"/>
</dbReference>
<evidence type="ECO:0000256" key="1">
    <source>
        <dbReference type="ARBA" id="ARBA00002790"/>
    </source>
</evidence>
<dbReference type="Proteomes" id="UP000231267">
    <property type="component" value="Unassembled WGS sequence"/>
</dbReference>
<dbReference type="InterPro" id="IPR013785">
    <property type="entry name" value="Aldolase_TIM"/>
</dbReference>
<evidence type="ECO:0000259" key="14">
    <source>
        <dbReference type="Pfam" id="PF01207"/>
    </source>
</evidence>
<feature type="binding site" evidence="13">
    <location>
        <position position="167"/>
    </location>
    <ligand>
        <name>FMN</name>
        <dbReference type="ChEBI" id="CHEBI:58210"/>
    </ligand>
</feature>
<evidence type="ECO:0000313" key="15">
    <source>
        <dbReference type="EMBL" id="PIW65987.1"/>
    </source>
</evidence>
<feature type="binding site" evidence="13">
    <location>
        <position position="66"/>
    </location>
    <ligand>
        <name>FMN</name>
        <dbReference type="ChEBI" id="CHEBI:58210"/>
    </ligand>
</feature>
<dbReference type="CDD" id="cd02801">
    <property type="entry name" value="DUS_like_FMN"/>
    <property type="match status" value="1"/>
</dbReference>
<sequence length="320" mass="35563">MINMKKQIFLAPMSGVTDLSFRVMCRKFGAEHCFFEMLDAKSVIYHRPKTYEMLKTIKKDSPISVQLLGTEPSTMLDAAQKILTFTKVSSLDINSACPAKKVIKKGAGAALLNNPAQLGKIIKKLSSKLKIPVSVKLRTGFYKKNIQDCVKTAKICQDNGASVIFIHGRTMSEGYSGDIDYESIRAVKNALSIPVIASGNIFNVVLAKKMFDQTGSDGILVARGAMGNPWIFKEIKNYLETGKIPKPQSLAAKKKALKEHLGLIEKYKNIPASCKTGFMAKVMMWYLKGVPNATRLREEICRVKSYKELLKILSCNRLKT</sequence>
<name>A0A2J0LQ75_9BACT</name>
<dbReference type="PIRSF" id="PIRSF006621">
    <property type="entry name" value="Dus"/>
    <property type="match status" value="1"/>
</dbReference>
<keyword evidence="7" id="KW-0694">RNA-binding</keyword>
<evidence type="ECO:0000313" key="16">
    <source>
        <dbReference type="Proteomes" id="UP000231267"/>
    </source>
</evidence>
<evidence type="ECO:0000256" key="2">
    <source>
        <dbReference type="ARBA" id="ARBA00022555"/>
    </source>
</evidence>
<dbReference type="AlphaFoldDB" id="A0A2J0LQ75"/>
<dbReference type="GO" id="GO:0017150">
    <property type="term" value="F:tRNA dihydrouridine synthase activity"/>
    <property type="evidence" value="ECO:0007669"/>
    <property type="project" value="InterPro"/>
</dbReference>
<keyword evidence="4 11" id="KW-0288">FMN</keyword>
<organism evidence="15 16">
    <name type="scientific">Candidatus Taenaricola geysiri</name>
    <dbReference type="NCBI Taxonomy" id="1974752"/>
    <lineage>
        <taxon>Bacteria</taxon>
        <taxon>Pseudomonadati</taxon>
        <taxon>Candidatus Omnitrophota</taxon>
        <taxon>Candidatus Taenaricola</taxon>
    </lineage>
</organism>
<keyword evidence="13" id="KW-0547">Nucleotide-binding</keyword>
<dbReference type="InterPro" id="IPR004652">
    <property type="entry name" value="DusB-like"/>
</dbReference>
<dbReference type="GO" id="GO:0050660">
    <property type="term" value="F:flavin adenine dinucleotide binding"/>
    <property type="evidence" value="ECO:0007669"/>
    <property type="project" value="InterPro"/>
</dbReference>
<evidence type="ECO:0000256" key="12">
    <source>
        <dbReference type="PIRSR" id="PIRSR006621-1"/>
    </source>
</evidence>
<comment type="similarity">
    <text evidence="11">Belongs to the dus family.</text>
</comment>
<reference evidence="15 16" key="1">
    <citation type="submission" date="2017-09" db="EMBL/GenBank/DDBJ databases">
        <title>Depth-based differentiation of microbial function through sediment-hosted aquifers and enrichment of novel symbionts in the deep terrestrial subsurface.</title>
        <authorList>
            <person name="Probst A.J."/>
            <person name="Ladd B."/>
            <person name="Jarett J.K."/>
            <person name="Geller-Mcgrath D.E."/>
            <person name="Sieber C.M."/>
            <person name="Emerson J.B."/>
            <person name="Anantharaman K."/>
            <person name="Thomas B.C."/>
            <person name="Malmstrom R."/>
            <person name="Stieglmeier M."/>
            <person name="Klingl A."/>
            <person name="Woyke T."/>
            <person name="Ryan C.M."/>
            <person name="Banfield J.F."/>
        </authorList>
    </citation>
    <scope>NUCLEOTIDE SEQUENCE [LARGE SCALE GENOMIC DNA]</scope>
    <source>
        <strain evidence="15">CG12_big_fil_rev_8_21_14_0_65_43_15</strain>
    </source>
</reference>
<dbReference type="PANTHER" id="PTHR45846:SF1">
    <property type="entry name" value="TRNA-DIHYDROURIDINE(47) SYNTHASE [NAD(P)(+)]-LIKE"/>
    <property type="match status" value="1"/>
</dbReference>